<evidence type="ECO:0000313" key="2">
    <source>
        <dbReference type="Proteomes" id="UP001341820"/>
    </source>
</evidence>
<sequence length="285" mass="32760">MKNNIKIAMSDLGIDYQDNSYLNLSDNKIVVLTNVEENQIVRTNIMIHSLNGEILEKHQLCFEKKIIICIPFQNNLILVEDVDYEDFVPNIEPNVLIWNTDRGVINKFFGGRFINSLAVDLDNSIWIGYDEMGIFSCLKNDISMRGINRFHVNDNLVSIGQIDAAMDLIDSYSFTYINQRKIFACYMSKGNYNVCEINEGGLIVNKEILSFVPVSLFIENDIKYYFYNDSDGYIRKVATNNDDSFNLIDSNDHKIIKFSYVFSQGRNLVGVVNGRLFSLKIQSEK</sequence>
<dbReference type="Proteomes" id="UP001341820">
    <property type="component" value="Unassembled WGS sequence"/>
</dbReference>
<dbReference type="RefSeq" id="WP_328239317.1">
    <property type="nucleotide sequence ID" value="NZ_JAROAS010000084.1"/>
</dbReference>
<proteinExistence type="predicted"/>
<gene>
    <name evidence="1" type="ORF">P5F74_21805</name>
</gene>
<protein>
    <recommendedName>
        <fullName evidence="3">WG repeat-containing protein</fullName>
    </recommendedName>
</protein>
<keyword evidence="2" id="KW-1185">Reference proteome</keyword>
<evidence type="ECO:0008006" key="3">
    <source>
        <dbReference type="Google" id="ProtNLM"/>
    </source>
</evidence>
<organism evidence="1 2">
    <name type="scientific">Shouchella miscanthi</name>
    <dbReference type="NCBI Taxonomy" id="2598861"/>
    <lineage>
        <taxon>Bacteria</taxon>
        <taxon>Bacillati</taxon>
        <taxon>Bacillota</taxon>
        <taxon>Bacilli</taxon>
        <taxon>Bacillales</taxon>
        <taxon>Bacillaceae</taxon>
        <taxon>Shouchella</taxon>
    </lineage>
</organism>
<accession>A0ABU6NRC8</accession>
<reference evidence="1 2" key="1">
    <citation type="submission" date="2023-03" db="EMBL/GenBank/DDBJ databases">
        <title>Bacillus Genome Sequencing.</title>
        <authorList>
            <person name="Dunlap C."/>
        </authorList>
    </citation>
    <scope>NUCLEOTIDE SEQUENCE [LARGE SCALE GENOMIC DNA]</scope>
    <source>
        <strain evidence="1 2">B-4107</strain>
    </source>
</reference>
<comment type="caution">
    <text evidence="1">The sequence shown here is derived from an EMBL/GenBank/DDBJ whole genome shotgun (WGS) entry which is preliminary data.</text>
</comment>
<name>A0ABU6NRC8_9BACI</name>
<evidence type="ECO:0000313" key="1">
    <source>
        <dbReference type="EMBL" id="MED4130750.1"/>
    </source>
</evidence>
<dbReference type="EMBL" id="JAROAS010000084">
    <property type="protein sequence ID" value="MED4130750.1"/>
    <property type="molecule type" value="Genomic_DNA"/>
</dbReference>
<dbReference type="SUPFAM" id="SSF101898">
    <property type="entry name" value="NHL repeat"/>
    <property type="match status" value="1"/>
</dbReference>